<dbReference type="Pfam" id="PF02469">
    <property type="entry name" value="Fasciclin"/>
    <property type="match status" value="1"/>
</dbReference>
<dbReference type="SUPFAM" id="SSF82153">
    <property type="entry name" value="FAS1 domain"/>
    <property type="match status" value="1"/>
</dbReference>
<dbReference type="PROSITE" id="PS51257">
    <property type="entry name" value="PROKAR_LIPOPROTEIN"/>
    <property type="match status" value="1"/>
</dbReference>
<dbReference type="RefSeq" id="WP_116692734.1">
    <property type="nucleotide sequence ID" value="NZ_QEHR01000001.1"/>
</dbReference>
<dbReference type="PANTHER" id="PTHR10900">
    <property type="entry name" value="PERIOSTIN-RELATED"/>
    <property type="match status" value="1"/>
</dbReference>
<dbReference type="Gene3D" id="2.30.180.10">
    <property type="entry name" value="FAS1 domain"/>
    <property type="match status" value="1"/>
</dbReference>
<dbReference type="OrthoDB" id="1437887at2"/>
<dbReference type="InterPro" id="IPR000782">
    <property type="entry name" value="FAS1_domain"/>
</dbReference>
<dbReference type="InterPro" id="IPR036378">
    <property type="entry name" value="FAS1_dom_sf"/>
</dbReference>
<dbReference type="EMBL" id="QEHR01000001">
    <property type="protein sequence ID" value="PVW16990.1"/>
    <property type="molecule type" value="Genomic_DNA"/>
</dbReference>
<protein>
    <recommendedName>
        <fullName evidence="1">FAS1 domain-containing protein</fullName>
    </recommendedName>
</protein>
<dbReference type="PANTHER" id="PTHR10900:SF125">
    <property type="entry name" value="FAS1 DOMAIN-CONTAINING PROTEIN YLR001C"/>
    <property type="match status" value="1"/>
</dbReference>
<evidence type="ECO:0000259" key="1">
    <source>
        <dbReference type="PROSITE" id="PS50213"/>
    </source>
</evidence>
<reference evidence="2 3" key="1">
    <citation type="submission" date="2018-04" db="EMBL/GenBank/DDBJ databases">
        <title>Marixanthomonas spongiae HN-E44 sp. nov., isolated from a marine sponge.</title>
        <authorList>
            <person name="Luo L."/>
            <person name="Zhuang L."/>
        </authorList>
    </citation>
    <scope>NUCLEOTIDE SEQUENCE [LARGE SCALE GENOMIC DNA]</scope>
    <source>
        <strain evidence="2 3">HN-E44</strain>
    </source>
</reference>
<feature type="domain" description="FAS1" evidence="1">
    <location>
        <begin position="57"/>
        <end position="200"/>
    </location>
</feature>
<keyword evidence="3" id="KW-1185">Reference proteome</keyword>
<sequence length="203" mass="21740">MNLLKPLLSICIIASIFYACKNDTKEPVTVEKDVVKTAPETVKKVKKELTIAEKEQLNSVMSKLMVTNETKKFASALVSSGLTDILSKNEGPFTVFAASNAAFDSLDTEQKRTVFNPKNMEALKKLLKNHIVEGEVDSSALFQKSGGGTNTLTTMAGATLTVSKKGNELLIGNANGEKAVLGKSDIVGSNGVVHVINRVLLVD</sequence>
<dbReference type="Proteomes" id="UP000245962">
    <property type="component" value="Unassembled WGS sequence"/>
</dbReference>
<gene>
    <name evidence="2" type="ORF">DDV96_00225</name>
</gene>
<proteinExistence type="predicted"/>
<dbReference type="PROSITE" id="PS50213">
    <property type="entry name" value="FAS1"/>
    <property type="match status" value="1"/>
</dbReference>
<evidence type="ECO:0000313" key="3">
    <source>
        <dbReference type="Proteomes" id="UP000245962"/>
    </source>
</evidence>
<dbReference type="InterPro" id="IPR050904">
    <property type="entry name" value="Adhesion/Biosynth-related"/>
</dbReference>
<dbReference type="SMART" id="SM00554">
    <property type="entry name" value="FAS1"/>
    <property type="match status" value="1"/>
</dbReference>
<accession>A0A2U0I7H5</accession>
<dbReference type="GO" id="GO:0005615">
    <property type="term" value="C:extracellular space"/>
    <property type="evidence" value="ECO:0007669"/>
    <property type="project" value="TreeGrafter"/>
</dbReference>
<name>A0A2U0I7H5_9FLAO</name>
<organism evidence="2 3">
    <name type="scientific">Marixanthomonas spongiae</name>
    <dbReference type="NCBI Taxonomy" id="2174845"/>
    <lineage>
        <taxon>Bacteria</taxon>
        <taxon>Pseudomonadati</taxon>
        <taxon>Bacteroidota</taxon>
        <taxon>Flavobacteriia</taxon>
        <taxon>Flavobacteriales</taxon>
        <taxon>Flavobacteriaceae</taxon>
        <taxon>Marixanthomonas</taxon>
    </lineage>
</organism>
<evidence type="ECO:0000313" key="2">
    <source>
        <dbReference type="EMBL" id="PVW16990.1"/>
    </source>
</evidence>
<dbReference type="AlphaFoldDB" id="A0A2U0I7H5"/>
<comment type="caution">
    <text evidence="2">The sequence shown here is derived from an EMBL/GenBank/DDBJ whole genome shotgun (WGS) entry which is preliminary data.</text>
</comment>